<dbReference type="GO" id="GO:0003824">
    <property type="term" value="F:catalytic activity"/>
    <property type="evidence" value="ECO:0007669"/>
    <property type="project" value="InterPro"/>
</dbReference>
<dbReference type="InterPro" id="IPR044149">
    <property type="entry name" value="Nitrilases_CHs"/>
</dbReference>
<dbReference type="Proteomes" id="UP000637002">
    <property type="component" value="Unassembled WGS sequence"/>
</dbReference>
<feature type="domain" description="CN hydrolase" evidence="2">
    <location>
        <begin position="5"/>
        <end position="286"/>
    </location>
</feature>
<dbReference type="EMBL" id="BMGG01000009">
    <property type="protein sequence ID" value="GGC85613.1"/>
    <property type="molecule type" value="Genomic_DNA"/>
</dbReference>
<evidence type="ECO:0000313" key="4">
    <source>
        <dbReference type="Proteomes" id="UP000637002"/>
    </source>
</evidence>
<sequence length="332" mass="35459">MKQVVRAAAVQASPITLDSAATTDKACDLIREAGRNGAEVVVFPECFISAYPAWFQFLPAGSKALNDLNVRLYKSAVDVPGPETAKLGEAARNANCYVVIGVCERSRTNSGSMFNTQLFFAPDGQLVGKHQKLTPTGYERMVHWGGWGDTLTVVDTPFGPLSALCCSENSNPLAGFDIISRGPRIHAMSWPPHFIMVDKDAPNLAEISVLTARHFALMSKAFVISACAVIDHAFYKELAAMTGNPEQDLAAGIADGGSSIVSPSLDVVAGPLTGGAEGILYADLDLDQWISAKLLQDFAGHYNRPDVFTLEVDRAGGRYEDPDAGRPRPSGA</sequence>
<proteinExistence type="inferred from homology"/>
<evidence type="ECO:0000313" key="3">
    <source>
        <dbReference type="EMBL" id="GGC85613.1"/>
    </source>
</evidence>
<dbReference type="InterPro" id="IPR003010">
    <property type="entry name" value="C-N_Hydrolase"/>
</dbReference>
<organism evidence="3 4">
    <name type="scientific">Chelatococcus reniformis</name>
    <dbReference type="NCBI Taxonomy" id="1494448"/>
    <lineage>
        <taxon>Bacteria</taxon>
        <taxon>Pseudomonadati</taxon>
        <taxon>Pseudomonadota</taxon>
        <taxon>Alphaproteobacteria</taxon>
        <taxon>Hyphomicrobiales</taxon>
        <taxon>Chelatococcaceae</taxon>
        <taxon>Chelatococcus</taxon>
    </lineage>
</organism>
<dbReference type="CDD" id="cd07564">
    <property type="entry name" value="nitrilases_CHs"/>
    <property type="match status" value="1"/>
</dbReference>
<gene>
    <name evidence="3" type="ORF">GCM10010994_49390</name>
</gene>
<reference evidence="3" key="1">
    <citation type="journal article" date="2014" name="Int. J. Syst. Evol. Microbiol.">
        <title>Complete genome sequence of Corynebacterium casei LMG S-19264T (=DSM 44701T), isolated from a smear-ripened cheese.</title>
        <authorList>
            <consortium name="US DOE Joint Genome Institute (JGI-PGF)"/>
            <person name="Walter F."/>
            <person name="Albersmeier A."/>
            <person name="Kalinowski J."/>
            <person name="Ruckert C."/>
        </authorList>
    </citation>
    <scope>NUCLEOTIDE SEQUENCE</scope>
    <source>
        <strain evidence="3">CGMCC 1.12919</strain>
    </source>
</reference>
<dbReference type="Gene3D" id="3.60.110.10">
    <property type="entry name" value="Carbon-nitrogen hydrolase"/>
    <property type="match status" value="1"/>
</dbReference>
<dbReference type="PANTHER" id="PTHR46044">
    <property type="entry name" value="NITRILASE"/>
    <property type="match status" value="1"/>
</dbReference>
<accession>A0A916XNG2</accession>
<evidence type="ECO:0000259" key="2">
    <source>
        <dbReference type="PROSITE" id="PS50263"/>
    </source>
</evidence>
<dbReference type="SUPFAM" id="SSF56317">
    <property type="entry name" value="Carbon-nitrogen hydrolase"/>
    <property type="match status" value="1"/>
</dbReference>
<comment type="similarity">
    <text evidence="1">Belongs to the carbon-nitrogen hydrolase superfamily. Nitrilase family.</text>
</comment>
<dbReference type="Pfam" id="PF00795">
    <property type="entry name" value="CN_hydrolase"/>
    <property type="match status" value="1"/>
</dbReference>
<dbReference type="AlphaFoldDB" id="A0A916XNG2"/>
<dbReference type="PROSITE" id="PS50263">
    <property type="entry name" value="CN_HYDROLASE"/>
    <property type="match status" value="1"/>
</dbReference>
<dbReference type="RefSeq" id="WP_188611833.1">
    <property type="nucleotide sequence ID" value="NZ_BMGG01000009.1"/>
</dbReference>
<name>A0A916XNG2_9HYPH</name>
<reference evidence="3" key="2">
    <citation type="submission" date="2020-09" db="EMBL/GenBank/DDBJ databases">
        <authorList>
            <person name="Sun Q."/>
            <person name="Zhou Y."/>
        </authorList>
    </citation>
    <scope>NUCLEOTIDE SEQUENCE</scope>
    <source>
        <strain evidence="3">CGMCC 1.12919</strain>
    </source>
</reference>
<dbReference type="PANTHER" id="PTHR46044:SF1">
    <property type="entry name" value="CN HYDROLASE DOMAIN-CONTAINING PROTEIN"/>
    <property type="match status" value="1"/>
</dbReference>
<protein>
    <submittedName>
        <fullName evidence="3">Nitrilase</fullName>
    </submittedName>
</protein>
<dbReference type="InterPro" id="IPR036526">
    <property type="entry name" value="C-N_Hydrolase_sf"/>
</dbReference>
<comment type="caution">
    <text evidence="3">The sequence shown here is derived from an EMBL/GenBank/DDBJ whole genome shotgun (WGS) entry which is preliminary data.</text>
</comment>
<evidence type="ECO:0000256" key="1">
    <source>
        <dbReference type="ARBA" id="ARBA00008129"/>
    </source>
</evidence>
<keyword evidence="4" id="KW-1185">Reference proteome</keyword>